<evidence type="ECO:0000256" key="1">
    <source>
        <dbReference type="ARBA" id="ARBA00001936"/>
    </source>
</evidence>
<dbReference type="GO" id="GO:0005634">
    <property type="term" value="C:nucleus"/>
    <property type="evidence" value="ECO:0007669"/>
    <property type="project" value="TreeGrafter"/>
</dbReference>
<comment type="cofactor">
    <cofactor evidence="2">
        <name>Ni(2+)</name>
        <dbReference type="ChEBI" id="CHEBI:49786"/>
    </cofactor>
</comment>
<dbReference type="GO" id="GO:0005524">
    <property type="term" value="F:ATP binding"/>
    <property type="evidence" value="ECO:0007669"/>
    <property type="project" value="InterPro"/>
</dbReference>
<keyword evidence="7" id="KW-0067">ATP-binding</keyword>
<evidence type="ECO:0000313" key="12">
    <source>
        <dbReference type="EMBL" id="OIV96964.1"/>
    </source>
</evidence>
<keyword evidence="5" id="KW-0547">Nucleotide-binding</keyword>
<dbReference type="EMBL" id="CM007375">
    <property type="protein sequence ID" value="OIV96964.1"/>
    <property type="molecule type" value="Genomic_DNA"/>
</dbReference>
<evidence type="ECO:0000256" key="9">
    <source>
        <dbReference type="ARBA" id="ARBA00023211"/>
    </source>
</evidence>
<dbReference type="InterPro" id="IPR036075">
    <property type="entry name" value="ARMT-1-like_metal-bd_sf"/>
</dbReference>
<evidence type="ECO:0000313" key="13">
    <source>
        <dbReference type="Proteomes" id="UP000188354"/>
    </source>
</evidence>
<evidence type="ECO:0000256" key="7">
    <source>
        <dbReference type="ARBA" id="ARBA00022840"/>
    </source>
</evidence>
<sequence length="1013" mass="111853">MAELVEEEDHKQFFIGINQKEKSEDNYKSNEDKHHNHNSNNNNNSTLVKEKEEEGQSGQGERDMAPPSGNSSIHRSCSRPQLDVSKAEIQGNSEEKDPTILLPNQSDDLSHLALDIGGSLIKLVYFSRHEDQSANDKRKRSVKERLGLSNSNRRSYPILGGRLHFVKFETGKINECLDFLSSKQLHCGGLESHYTDADQNAIIKATGGGAYKYADLFKERLGVSLDKEDEMDCLVAGANFLLKAIRHEAFTHMEGQKEFVQIDPNDLFPYLLVNIGSGVSMIKVDGEGKFERVSGTNVGGGTYWGLGRLLTKCKSFDELLELSQKGDNSNIDMLVGDIYGGLDYSKIGLSVSTIASSFGKTILEKKELADYRPEDISLSLLRMISYNIGQHYEEPSLSDFRVLFYCLFFSRSKGEAQATFLRHEGFLGALGAFMSYEKHGLDDLMVHHLVERFPIGAPYTGGKIHGPPLGDLNEKISWMDKFLQKGTEITAPVPMTPAAGTTGLGGFEVPLSKGSSLRSDASALNVGVLHLVPTLEVFPLLADKKTYEPNTIDLSDPSELEYWLKILSDNLPDLMDKISWMDKFLQKGTEITAPVPMTPAAGTTGLGGFEVPLSKGSSLRSDASALNVGVLHLVPTLEVFPLLADKKTYEPNTIDLSDPSELEYWLKILSDNLPDLMDKAIASEGGTDDAKKKGDAFARAFSAHLARLMEEPNSYGKLGLANLLEMREECLREFQFGDVYRSIKQRENEASLAVLPDLLMELDRMDESTRLLTLIEGVLAANIFDWGSRACVDLYQKGTIIEIYRMSRNKMQRPWRVDDFDAFKERMLGAKKMPPHRRALLFVDNSGADIVLGMLPLARELLRRGTEVVLVANSLPALNDVTARELPDIVAEAAKHCDILRTAAEAGGLLVDAMINNSDSSKENSSSVPLMVVENGCGSPCIDLRQVSSELAATAKDADLIILEGMGRALHTNLNARFKCDALKLAMVKNQRLADKLVKGNIYDCICKYEPAG</sequence>
<dbReference type="Proteomes" id="UP000188354">
    <property type="component" value="Chromosome LG15"/>
</dbReference>
<keyword evidence="8" id="KW-0173">Coenzyme A biosynthesis</keyword>
<dbReference type="PANTHER" id="PTHR12280">
    <property type="entry name" value="PANTOTHENATE KINASE"/>
    <property type="match status" value="1"/>
</dbReference>
<feature type="region of interest" description="Disordered" evidence="10">
    <location>
        <begin position="1"/>
        <end position="103"/>
    </location>
</feature>
<feature type="domain" description="Damage-control phosphatase ARMT1-like metal-binding" evidence="11">
    <location>
        <begin position="673"/>
        <end position="997"/>
    </location>
</feature>
<evidence type="ECO:0000256" key="5">
    <source>
        <dbReference type="ARBA" id="ARBA00022741"/>
    </source>
</evidence>
<evidence type="ECO:0000259" key="11">
    <source>
        <dbReference type="Pfam" id="PF01937"/>
    </source>
</evidence>
<dbReference type="InterPro" id="IPR043129">
    <property type="entry name" value="ATPase_NBD"/>
</dbReference>
<dbReference type="SUPFAM" id="SSF111321">
    <property type="entry name" value="AF1104-like"/>
    <property type="match status" value="1"/>
</dbReference>
<dbReference type="GO" id="GO:0046872">
    <property type="term" value="F:metal ion binding"/>
    <property type="evidence" value="ECO:0007669"/>
    <property type="project" value="UniProtKB-KW"/>
</dbReference>
<comment type="cofactor">
    <cofactor evidence="1">
        <name>Mn(2+)</name>
        <dbReference type="ChEBI" id="CHEBI:29035"/>
    </cofactor>
</comment>
<dbReference type="Gene3D" id="6.10.10.60">
    <property type="match status" value="1"/>
</dbReference>
<keyword evidence="4" id="KW-0479">Metal-binding</keyword>
<evidence type="ECO:0000256" key="2">
    <source>
        <dbReference type="ARBA" id="ARBA00001967"/>
    </source>
</evidence>
<dbReference type="FunFam" id="3.30.420.40:FF:000442">
    <property type="entry name" value="Pantothenate kinase 1"/>
    <property type="match status" value="1"/>
</dbReference>
<dbReference type="SUPFAM" id="SSF53067">
    <property type="entry name" value="Actin-like ATPase domain"/>
    <property type="match status" value="2"/>
</dbReference>
<dbReference type="Pfam" id="PF03630">
    <property type="entry name" value="Fumble"/>
    <property type="match status" value="1"/>
</dbReference>
<reference evidence="12 13" key="1">
    <citation type="journal article" date="2017" name="Plant Biotechnol. J.">
        <title>A comprehensive draft genome sequence for lupin (Lupinus angustifolius), an emerging health food: insights into plant-microbe interactions and legume evolution.</title>
        <authorList>
            <person name="Hane J.K."/>
            <person name="Ming Y."/>
            <person name="Kamphuis L.G."/>
            <person name="Nelson M.N."/>
            <person name="Garg G."/>
            <person name="Atkins C.A."/>
            <person name="Bayer P.E."/>
            <person name="Bravo A."/>
            <person name="Bringans S."/>
            <person name="Cannon S."/>
            <person name="Edwards D."/>
            <person name="Foley R."/>
            <person name="Gao L.L."/>
            <person name="Harrison M.J."/>
            <person name="Huang W."/>
            <person name="Hurgobin B."/>
            <person name="Li S."/>
            <person name="Liu C.W."/>
            <person name="McGrath A."/>
            <person name="Morahan G."/>
            <person name="Murray J."/>
            <person name="Weller J."/>
            <person name="Jian J."/>
            <person name="Singh K.B."/>
        </authorList>
    </citation>
    <scope>NUCLEOTIDE SEQUENCE [LARGE SCALE GENOMIC DNA]</scope>
    <source>
        <strain evidence="13">cv. Tanjil</strain>
        <tissue evidence="12">Whole plant</tissue>
    </source>
</reference>
<evidence type="ECO:0000256" key="4">
    <source>
        <dbReference type="ARBA" id="ARBA00022723"/>
    </source>
</evidence>
<dbReference type="GO" id="GO:0004594">
    <property type="term" value="F:pantothenate kinase activity"/>
    <property type="evidence" value="ECO:0007669"/>
    <property type="project" value="TreeGrafter"/>
</dbReference>
<dbReference type="InterPro" id="IPR002791">
    <property type="entry name" value="ARMT1-like_metal-bd"/>
</dbReference>
<dbReference type="GO" id="GO:0015937">
    <property type="term" value="P:coenzyme A biosynthetic process"/>
    <property type="evidence" value="ECO:0007669"/>
    <property type="project" value="InterPro"/>
</dbReference>
<dbReference type="FunFam" id="3.30.420.510:FF:000003">
    <property type="entry name" value="Pantothenate kinase 2"/>
    <property type="match status" value="1"/>
</dbReference>
<keyword evidence="6" id="KW-0378">Hydrolase</keyword>
<dbReference type="GO" id="GO:0005829">
    <property type="term" value="C:cytosol"/>
    <property type="evidence" value="ECO:0007669"/>
    <property type="project" value="TreeGrafter"/>
</dbReference>
<evidence type="ECO:0000256" key="6">
    <source>
        <dbReference type="ARBA" id="ARBA00022801"/>
    </source>
</evidence>
<dbReference type="FunFam" id="1.20.1700.10:FF:000002">
    <property type="entry name" value="Pantothenate kinase 2"/>
    <property type="match status" value="1"/>
</dbReference>
<dbReference type="AlphaFoldDB" id="A0A4P1QXD2"/>
<dbReference type="STRING" id="3871.A0A4P1QXD2"/>
<dbReference type="Gene3D" id="3.40.50.10880">
    <property type="entry name" value="Uncharacterised protein PF01937, DUF89, domain 3"/>
    <property type="match status" value="1"/>
</dbReference>
<accession>A0A4P1QXD2</accession>
<feature type="compositionally biased region" description="Basic and acidic residues" evidence="10">
    <location>
        <begin position="19"/>
        <end position="34"/>
    </location>
</feature>
<dbReference type="Gene3D" id="1.20.1700.10">
    <property type="entry name" value="AF1104-like"/>
    <property type="match status" value="1"/>
</dbReference>
<name>A0A4P1QXD2_LUPAN</name>
<keyword evidence="3" id="KW-0533">Nickel</keyword>
<proteinExistence type="predicted"/>
<dbReference type="Gene3D" id="3.30.420.510">
    <property type="match status" value="1"/>
</dbReference>
<protein>
    <recommendedName>
        <fullName evidence="11">Damage-control phosphatase ARMT1-like metal-binding domain-containing protein</fullName>
    </recommendedName>
</protein>
<dbReference type="Pfam" id="PF01937">
    <property type="entry name" value="ARMT1-like_dom"/>
    <property type="match status" value="1"/>
</dbReference>
<dbReference type="InterPro" id="IPR035073">
    <property type="entry name" value="At2g17340_3_helix_bundle"/>
</dbReference>
<dbReference type="Gramene" id="OIV96964">
    <property type="protein sequence ID" value="OIV96964"/>
    <property type="gene ID" value="TanjilG_00546"/>
</dbReference>
<dbReference type="InterPro" id="IPR004567">
    <property type="entry name" value="Type_II_PanK"/>
</dbReference>
<evidence type="ECO:0000256" key="10">
    <source>
        <dbReference type="SAM" id="MobiDB-lite"/>
    </source>
</evidence>
<gene>
    <name evidence="12" type="ORF">TanjilG_00546</name>
</gene>
<dbReference type="GO" id="GO:0016787">
    <property type="term" value="F:hydrolase activity"/>
    <property type="evidence" value="ECO:0007669"/>
    <property type="project" value="UniProtKB-KW"/>
</dbReference>
<dbReference type="CDD" id="cd24123">
    <property type="entry name" value="ASKHA_NBD_PanK-II_Pank4"/>
    <property type="match status" value="1"/>
</dbReference>
<keyword evidence="9" id="KW-0464">Manganese</keyword>
<evidence type="ECO:0000256" key="8">
    <source>
        <dbReference type="ARBA" id="ARBA00022993"/>
    </source>
</evidence>
<evidence type="ECO:0000256" key="3">
    <source>
        <dbReference type="ARBA" id="ARBA00022596"/>
    </source>
</evidence>
<keyword evidence="13" id="KW-1185">Reference proteome</keyword>
<dbReference type="PANTHER" id="PTHR12280:SF20">
    <property type="entry name" value="4'-PHOSPHOPANTETHEINE PHOSPHATASE"/>
    <property type="match status" value="1"/>
</dbReference>
<organism evidence="12 13">
    <name type="scientific">Lupinus angustifolius</name>
    <name type="common">Narrow-leaved blue lupine</name>
    <dbReference type="NCBI Taxonomy" id="3871"/>
    <lineage>
        <taxon>Eukaryota</taxon>
        <taxon>Viridiplantae</taxon>
        <taxon>Streptophyta</taxon>
        <taxon>Embryophyta</taxon>
        <taxon>Tracheophyta</taxon>
        <taxon>Spermatophyta</taxon>
        <taxon>Magnoliopsida</taxon>
        <taxon>eudicotyledons</taxon>
        <taxon>Gunneridae</taxon>
        <taxon>Pentapetalae</taxon>
        <taxon>rosids</taxon>
        <taxon>fabids</taxon>
        <taxon>Fabales</taxon>
        <taxon>Fabaceae</taxon>
        <taxon>Papilionoideae</taxon>
        <taxon>50 kb inversion clade</taxon>
        <taxon>genistoids sensu lato</taxon>
        <taxon>core genistoids</taxon>
        <taxon>Genisteae</taxon>
        <taxon>Lupinus</taxon>
    </lineage>
</organism>
<feature type="compositionally biased region" description="Basic and acidic residues" evidence="10">
    <location>
        <begin position="48"/>
        <end position="64"/>
    </location>
</feature>
<feature type="compositionally biased region" description="Polar residues" evidence="10">
    <location>
        <begin position="68"/>
        <end position="79"/>
    </location>
</feature>
<dbReference type="NCBIfam" id="TIGR00555">
    <property type="entry name" value="panK_eukar"/>
    <property type="match status" value="1"/>
</dbReference>